<protein>
    <submittedName>
        <fullName evidence="2">Rhodanese-like domain-containing protein</fullName>
    </submittedName>
</protein>
<evidence type="ECO:0000313" key="2">
    <source>
        <dbReference type="EMBL" id="TNJ43833.1"/>
    </source>
</evidence>
<dbReference type="InterPro" id="IPR036873">
    <property type="entry name" value="Rhodanese-like_dom_sf"/>
</dbReference>
<dbReference type="SUPFAM" id="SSF52821">
    <property type="entry name" value="Rhodanese/Cell cycle control phosphatase"/>
    <property type="match status" value="1"/>
</dbReference>
<proteinExistence type="predicted"/>
<keyword evidence="3" id="KW-1185">Reference proteome</keyword>
<name>A0A5C4SKB4_9FLAO</name>
<dbReference type="OrthoDB" id="598065at2"/>
<evidence type="ECO:0000313" key="3">
    <source>
        <dbReference type="Proteomes" id="UP000308713"/>
    </source>
</evidence>
<feature type="domain" description="Rhodanese" evidence="1">
    <location>
        <begin position="46"/>
        <end position="137"/>
    </location>
</feature>
<dbReference type="Pfam" id="PF00581">
    <property type="entry name" value="Rhodanese"/>
    <property type="match status" value="1"/>
</dbReference>
<accession>A0A5C4SKB4</accession>
<dbReference type="Proteomes" id="UP000308713">
    <property type="component" value="Unassembled WGS sequence"/>
</dbReference>
<dbReference type="AlphaFoldDB" id="A0A5C4SKB4"/>
<dbReference type="Gene3D" id="3.40.250.10">
    <property type="entry name" value="Rhodanese-like domain"/>
    <property type="match status" value="1"/>
</dbReference>
<dbReference type="InterPro" id="IPR001763">
    <property type="entry name" value="Rhodanese-like_dom"/>
</dbReference>
<dbReference type="NCBIfam" id="NF045521">
    <property type="entry name" value="rhoda_near_glyco"/>
    <property type="match status" value="1"/>
</dbReference>
<dbReference type="PROSITE" id="PS50206">
    <property type="entry name" value="RHODANESE_3"/>
    <property type="match status" value="1"/>
</dbReference>
<organism evidence="2 3">
    <name type="scientific">Allotamlana fucoidanivorans</name>
    <dbReference type="NCBI Taxonomy" id="2583814"/>
    <lineage>
        <taxon>Bacteria</taxon>
        <taxon>Pseudomonadati</taxon>
        <taxon>Bacteroidota</taxon>
        <taxon>Flavobacteriia</taxon>
        <taxon>Flavobacteriales</taxon>
        <taxon>Flavobacteriaceae</taxon>
        <taxon>Allotamlana</taxon>
    </lineage>
</organism>
<dbReference type="InterPro" id="IPR050229">
    <property type="entry name" value="GlpE_sulfurtransferase"/>
</dbReference>
<dbReference type="PANTHER" id="PTHR43031">
    <property type="entry name" value="FAD-DEPENDENT OXIDOREDUCTASE"/>
    <property type="match status" value="1"/>
</dbReference>
<dbReference type="RefSeq" id="WP_139697600.1">
    <property type="nucleotide sequence ID" value="NZ_CP074074.1"/>
</dbReference>
<dbReference type="EMBL" id="VDCS01000009">
    <property type="protein sequence ID" value="TNJ43833.1"/>
    <property type="molecule type" value="Genomic_DNA"/>
</dbReference>
<reference evidence="2 3" key="1">
    <citation type="submission" date="2019-05" db="EMBL/GenBank/DDBJ databases">
        <title>Tamlana fucoidanivorans sp. nov., isolated from the surface of algae collected from Fujian province in China.</title>
        <authorList>
            <person name="Li J."/>
        </authorList>
    </citation>
    <scope>NUCLEOTIDE SEQUENCE [LARGE SCALE GENOMIC DNA]</scope>
    <source>
        <strain evidence="2 3">CW2-9</strain>
    </source>
</reference>
<dbReference type="SMART" id="SM00450">
    <property type="entry name" value="RHOD"/>
    <property type="match status" value="1"/>
</dbReference>
<comment type="caution">
    <text evidence="2">The sequence shown here is derived from an EMBL/GenBank/DDBJ whole genome shotgun (WGS) entry which is preliminary data.</text>
</comment>
<gene>
    <name evidence="2" type="ORF">FGF67_10730</name>
</gene>
<dbReference type="PANTHER" id="PTHR43031:SF1">
    <property type="entry name" value="PYRIDINE NUCLEOTIDE-DISULPHIDE OXIDOREDUCTASE"/>
    <property type="match status" value="1"/>
</dbReference>
<evidence type="ECO:0000259" key="1">
    <source>
        <dbReference type="PROSITE" id="PS50206"/>
    </source>
</evidence>
<dbReference type="CDD" id="cd00158">
    <property type="entry name" value="RHOD"/>
    <property type="match status" value="1"/>
</dbReference>
<sequence>MKHFIVIAFIFLISSSSFSQKQLEKLLQKENNGSIPYIHIRELVNSIDTIILLDARARKEYNISHLKNAQYIGYDFFNIDTIIKLIPEKTSQIVVYCSLGIRSEDIAVKLKQAGYSDVKNLYGGIFEWKNQGHKVYNLKEIETDSIHTFSKAWSKWLKKGIKVYD</sequence>